<organism evidence="1 2">
    <name type="scientific">Cucumis sativus</name>
    <name type="common">Cucumber</name>
    <dbReference type="NCBI Taxonomy" id="3659"/>
    <lineage>
        <taxon>Eukaryota</taxon>
        <taxon>Viridiplantae</taxon>
        <taxon>Streptophyta</taxon>
        <taxon>Embryophyta</taxon>
        <taxon>Tracheophyta</taxon>
        <taxon>Spermatophyta</taxon>
        <taxon>Magnoliopsida</taxon>
        <taxon>eudicotyledons</taxon>
        <taxon>Gunneridae</taxon>
        <taxon>Pentapetalae</taxon>
        <taxon>rosids</taxon>
        <taxon>fabids</taxon>
        <taxon>Cucurbitales</taxon>
        <taxon>Cucurbitaceae</taxon>
        <taxon>Benincaseae</taxon>
        <taxon>Cucumis</taxon>
    </lineage>
</organism>
<reference evidence="1 2" key="1">
    <citation type="journal article" date="2009" name="Nat. Genet.">
        <title>The genome of the cucumber, Cucumis sativus L.</title>
        <authorList>
            <person name="Huang S."/>
            <person name="Li R."/>
            <person name="Zhang Z."/>
            <person name="Li L."/>
            <person name="Gu X."/>
            <person name="Fan W."/>
            <person name="Lucas W.J."/>
            <person name="Wang X."/>
            <person name="Xie B."/>
            <person name="Ni P."/>
            <person name="Ren Y."/>
            <person name="Zhu H."/>
            <person name="Li J."/>
            <person name="Lin K."/>
            <person name="Jin W."/>
            <person name="Fei Z."/>
            <person name="Li G."/>
            <person name="Staub J."/>
            <person name="Kilian A."/>
            <person name="van der Vossen E.A."/>
            <person name="Wu Y."/>
            <person name="Guo J."/>
            <person name="He J."/>
            <person name="Jia Z."/>
            <person name="Ren Y."/>
            <person name="Tian G."/>
            <person name="Lu Y."/>
            <person name="Ruan J."/>
            <person name="Qian W."/>
            <person name="Wang M."/>
            <person name="Huang Q."/>
            <person name="Li B."/>
            <person name="Xuan Z."/>
            <person name="Cao J."/>
            <person name="Asan"/>
            <person name="Wu Z."/>
            <person name="Zhang J."/>
            <person name="Cai Q."/>
            <person name="Bai Y."/>
            <person name="Zhao B."/>
            <person name="Han Y."/>
            <person name="Li Y."/>
            <person name="Li X."/>
            <person name="Wang S."/>
            <person name="Shi Q."/>
            <person name="Liu S."/>
            <person name="Cho W.K."/>
            <person name="Kim J.Y."/>
            <person name="Xu Y."/>
            <person name="Heller-Uszynska K."/>
            <person name="Miao H."/>
            <person name="Cheng Z."/>
            <person name="Zhang S."/>
            <person name="Wu J."/>
            <person name="Yang Y."/>
            <person name="Kang H."/>
            <person name="Li M."/>
            <person name="Liang H."/>
            <person name="Ren X."/>
            <person name="Shi Z."/>
            <person name="Wen M."/>
            <person name="Jian M."/>
            <person name="Yang H."/>
            <person name="Zhang G."/>
            <person name="Yang Z."/>
            <person name="Chen R."/>
            <person name="Liu S."/>
            <person name="Li J."/>
            <person name="Ma L."/>
            <person name="Liu H."/>
            <person name="Zhou Y."/>
            <person name="Zhao J."/>
            <person name="Fang X."/>
            <person name="Li G."/>
            <person name="Fang L."/>
            <person name="Li Y."/>
            <person name="Liu D."/>
            <person name="Zheng H."/>
            <person name="Zhang Y."/>
            <person name="Qin N."/>
            <person name="Li Z."/>
            <person name="Yang G."/>
            <person name="Yang S."/>
            <person name="Bolund L."/>
            <person name="Kristiansen K."/>
            <person name="Zheng H."/>
            <person name="Li S."/>
            <person name="Zhang X."/>
            <person name="Yang H."/>
            <person name="Wang J."/>
            <person name="Sun R."/>
            <person name="Zhang B."/>
            <person name="Jiang S."/>
            <person name="Wang J."/>
            <person name="Du Y."/>
            <person name="Li S."/>
        </authorList>
    </citation>
    <scope>NUCLEOTIDE SEQUENCE [LARGE SCALE GENOMIC DNA]</scope>
    <source>
        <strain evidence="2">cv. 9930</strain>
    </source>
</reference>
<dbReference type="Gramene" id="KGN53655">
    <property type="protein sequence ID" value="KGN53655"/>
    <property type="gene ID" value="Csa_4G097620"/>
</dbReference>
<keyword evidence="2" id="KW-1185">Reference proteome</keyword>
<sequence>MPVSSHISSLSFIPLFSILNRPPLCRILSDLSLLFSSSDSSSSPPSFAPIVRSQFVVCQISSSQPSVSSVSDDHLTVIFFVRLFSI</sequence>
<name>A0A0A0KVM0_CUCSA</name>
<gene>
    <name evidence="1" type="ORF">Csa_4G097620</name>
</gene>
<reference evidence="1 2" key="3">
    <citation type="journal article" date="2010" name="BMC Genomics">
        <title>Transcriptome sequencing and comparative analysis of cucumber flowers with different sex types.</title>
        <authorList>
            <person name="Guo S."/>
            <person name="Zheng Y."/>
            <person name="Joung J.G."/>
            <person name="Liu S."/>
            <person name="Zhang Z."/>
            <person name="Crasta O.R."/>
            <person name="Sobral B.W."/>
            <person name="Xu Y."/>
            <person name="Huang S."/>
            <person name="Fei Z."/>
        </authorList>
    </citation>
    <scope>NUCLEOTIDE SEQUENCE [LARGE SCALE GENOMIC DNA]</scope>
    <source>
        <strain evidence="2">cv. 9930</strain>
    </source>
</reference>
<protein>
    <submittedName>
        <fullName evidence="1">Uncharacterized protein</fullName>
    </submittedName>
</protein>
<evidence type="ECO:0000313" key="1">
    <source>
        <dbReference type="EMBL" id="KGN53655.1"/>
    </source>
</evidence>
<dbReference type="AlphaFoldDB" id="A0A0A0KVM0"/>
<accession>A0A0A0KVM0</accession>
<dbReference type="Proteomes" id="UP000029981">
    <property type="component" value="Chromosome 4"/>
</dbReference>
<reference evidence="1 2" key="4">
    <citation type="journal article" date="2011" name="BMC Genomics">
        <title>RNA-Seq improves annotation of protein-coding genes in the cucumber genome.</title>
        <authorList>
            <person name="Li Z."/>
            <person name="Zhang Z."/>
            <person name="Yan P."/>
            <person name="Huang S."/>
            <person name="Fei Z."/>
            <person name="Lin K."/>
        </authorList>
    </citation>
    <scope>NUCLEOTIDE SEQUENCE [LARGE SCALE GENOMIC DNA]</scope>
    <source>
        <strain evidence="2">cv. 9930</strain>
    </source>
</reference>
<proteinExistence type="predicted"/>
<dbReference type="EMBL" id="CM002925">
    <property type="protein sequence ID" value="KGN53655.1"/>
    <property type="molecule type" value="Genomic_DNA"/>
</dbReference>
<reference evidence="1 2" key="2">
    <citation type="journal article" date="2009" name="PLoS ONE">
        <title>An integrated genetic and cytogenetic map of the cucumber genome.</title>
        <authorList>
            <person name="Ren Y."/>
            <person name="Zhang Z."/>
            <person name="Liu J."/>
            <person name="Staub J.E."/>
            <person name="Han Y."/>
            <person name="Cheng Z."/>
            <person name="Li X."/>
            <person name="Lu J."/>
            <person name="Miao H."/>
            <person name="Kang H."/>
            <person name="Xie B."/>
            <person name="Gu X."/>
            <person name="Wang X."/>
            <person name="Du Y."/>
            <person name="Jin W."/>
            <person name="Huang S."/>
        </authorList>
    </citation>
    <scope>NUCLEOTIDE SEQUENCE [LARGE SCALE GENOMIC DNA]</scope>
    <source>
        <strain evidence="2">cv. 9930</strain>
    </source>
</reference>
<evidence type="ECO:0000313" key="2">
    <source>
        <dbReference type="Proteomes" id="UP000029981"/>
    </source>
</evidence>